<evidence type="ECO:0000313" key="3">
    <source>
        <dbReference type="Proteomes" id="UP000282672"/>
    </source>
</evidence>
<gene>
    <name evidence="2" type="ORF">CS076_11715</name>
</gene>
<organism evidence="2 3">
    <name type="scientific">Pseudomonas prosekii</name>
    <dbReference type="NCBI Taxonomy" id="1148509"/>
    <lineage>
        <taxon>Bacteria</taxon>
        <taxon>Pseudomonadati</taxon>
        <taxon>Pseudomonadota</taxon>
        <taxon>Gammaproteobacteria</taxon>
        <taxon>Pseudomonadales</taxon>
        <taxon>Pseudomonadaceae</taxon>
        <taxon>Pseudomonas</taxon>
    </lineage>
</organism>
<evidence type="ECO:0000259" key="1">
    <source>
        <dbReference type="Pfam" id="PF13503"/>
    </source>
</evidence>
<dbReference type="Pfam" id="PF13503">
    <property type="entry name" value="DUF4123"/>
    <property type="match status" value="1"/>
</dbReference>
<evidence type="ECO:0000313" key="2">
    <source>
        <dbReference type="EMBL" id="RLU10750.1"/>
    </source>
</evidence>
<dbReference type="AlphaFoldDB" id="A0A3L8CS69"/>
<protein>
    <recommendedName>
        <fullName evidence="1">DUF4123 domain-containing protein</fullName>
    </recommendedName>
</protein>
<accession>A0A3L8CS69</accession>
<feature type="domain" description="DUF4123" evidence="1">
    <location>
        <begin position="26"/>
        <end position="144"/>
    </location>
</feature>
<comment type="caution">
    <text evidence="2">The sequence shown here is derived from an EMBL/GenBank/DDBJ whole genome shotgun (WGS) entry which is preliminary data.</text>
</comment>
<reference evidence="2 3" key="1">
    <citation type="journal article" date="2018" name="Front. Microbiol.">
        <title>Discovery of Phloeophagus Beetles as a Source of Pseudomonas Strains That Produce Potentially New Bioactive Substances and Description of Pseudomonas bohemica sp. nov.</title>
        <authorList>
            <person name="Saati-Santamaria Z."/>
            <person name="Lopez-Mondejar R."/>
            <person name="Jimenez-Gomez A."/>
            <person name="Diez-Mendez A."/>
            <person name="Vetrovsky T."/>
            <person name="Igual J.M."/>
            <person name="Velazquez E."/>
            <person name="Kolarik M."/>
            <person name="Rivas R."/>
            <person name="Garcia-Fraile P."/>
        </authorList>
    </citation>
    <scope>NUCLEOTIDE SEQUENCE [LARGE SCALE GENOMIC DNA]</scope>
    <source>
        <strain evidence="2 3">A2-NA12</strain>
    </source>
</reference>
<dbReference type="InterPro" id="IPR025391">
    <property type="entry name" value="DUF4123"/>
</dbReference>
<sequence>MQHGGDRMILAEQWLRAHSDQGHRLYLMLACDGQLDARDALLKGLTADQYRSVYIGTAASSQAADGPYIFRLDRADHPVLKTLLETPELHWGWLAASTDDDVAAISRHWSARLISGERPNQALYRFHDNRVLGRALAHLQPEQYPTYLGPLDSVCYWHDDQWMITNNPDPGAQPLPAEPPWLAIPTPQATYASVQFDNVHRYLMAEHTDAFARLAQHQDVNAWLRNLLDLAHAWGWREPEHLHFLLMQTLQAPDFSLPTSWSPQPEETPTTHFERLYQEARYWQGDAAL</sequence>
<name>A0A3L8CS69_9PSED</name>
<proteinExistence type="predicted"/>
<dbReference type="Proteomes" id="UP000282672">
    <property type="component" value="Unassembled WGS sequence"/>
</dbReference>
<dbReference type="EMBL" id="PEGA01000010">
    <property type="protein sequence ID" value="RLU10750.1"/>
    <property type="molecule type" value="Genomic_DNA"/>
</dbReference>